<evidence type="ECO:0000313" key="2">
    <source>
        <dbReference type="EMBL" id="QHS95063.1"/>
    </source>
</evidence>
<dbReference type="AlphaFoldDB" id="A0A6C0BUZ3"/>
<dbReference type="EMBL" id="MN739238">
    <property type="protein sequence ID" value="QHS95063.1"/>
    <property type="molecule type" value="Genomic_DNA"/>
</dbReference>
<dbReference type="InterPro" id="IPR043729">
    <property type="entry name" value="DUF5672"/>
</dbReference>
<feature type="domain" description="DUF5672" evidence="1">
    <location>
        <begin position="93"/>
        <end position="224"/>
    </location>
</feature>
<accession>A0A6C0BUZ3</accession>
<sequence>MTRQKSYSDLLKSIPKPVKTPEFNIGGKLIICLIEYRLMEEIEYVINAALRVYNPQEIGFAIVHGTNNEKYIQEKFGSWKNIKLINTKHQNLDRGGYSALLKQPQFYENFSNWSHMLVYQTDALLIRRIDDVYFDFDYIGAPWTSKNQWTKFNAGNGGFSLRNVKNCIKACEPQRGKPHSQIHRGNEDGYFCDQDWFNYPPINSDLHKNFAMEKVKYKNPIGVHQIYHNWNLTNQEYDDFISYSRGCLCENKKYHNTSVIREYIQNRKKDTMTHKKLKTDLGGLTAGKLELSNQNIKFKMENVPHTLDVKQEIGPFTVKYDNEKRNRWHISCKNHYEILMCYKDDPNTVAKTYNIDKTHEACIHKKAPGLKYMSKDNDLYLIFYPGFPNGGEAWADIHAPTGRHFQHCTHLPRDGAIILKAPIDDSKKTVVNKEVIAKEKEVKVEEQIKIKVEDRFRHINNKILIYDLYCGVGYYNQLFSLEIAVYLAAISKRYLILNIRHPLVACGKPNKEYGNLIEYVTEKFKEDLVGFECCTYNDCYALENEINIPAKISNCAIIDKELDTKENAEDIKEFCHWRQKVSSDVFNPLFSDTKVVSFSKSNASRVLYNFYTNQENYKIMNKICKNLSEYDPLIISTFNSVWERIQNKEFISVHLRFGDWHKGLPAITQLNETIQNNLTGWLNENNGGELPLFIMTDRKDNPFFNELKKKWTIFFTDEFMNQDDIIKLKSKYKNTTVAEFLVQKQLCEMGQIFIGSQGSTVSVHTQYMNHLNNKPHEYYSFVKSTAFNSNTLTMNLVNPHKKWGWNRQNYMGGHPVSWTLYFEDNVLHV</sequence>
<dbReference type="Gene3D" id="3.40.50.11350">
    <property type="match status" value="1"/>
</dbReference>
<proteinExistence type="predicted"/>
<dbReference type="Pfam" id="PF18922">
    <property type="entry name" value="DUF5672"/>
    <property type="match status" value="1"/>
</dbReference>
<evidence type="ECO:0000259" key="1">
    <source>
        <dbReference type="Pfam" id="PF18922"/>
    </source>
</evidence>
<name>A0A6C0BUZ3_9ZZZZ</name>
<protein>
    <recommendedName>
        <fullName evidence="1">DUF5672 domain-containing protein</fullName>
    </recommendedName>
</protein>
<reference evidence="2" key="1">
    <citation type="journal article" date="2020" name="Nature">
        <title>Giant virus diversity and host interactions through global metagenomics.</title>
        <authorList>
            <person name="Schulz F."/>
            <person name="Roux S."/>
            <person name="Paez-Espino D."/>
            <person name="Jungbluth S."/>
            <person name="Walsh D.A."/>
            <person name="Denef V.J."/>
            <person name="McMahon K.D."/>
            <person name="Konstantinidis K.T."/>
            <person name="Eloe-Fadrosh E.A."/>
            <person name="Kyrpides N.C."/>
            <person name="Woyke T."/>
        </authorList>
    </citation>
    <scope>NUCLEOTIDE SEQUENCE</scope>
    <source>
        <strain evidence="2">GVMAG-M-3300018428-16</strain>
    </source>
</reference>
<organism evidence="2">
    <name type="scientific">viral metagenome</name>
    <dbReference type="NCBI Taxonomy" id="1070528"/>
    <lineage>
        <taxon>unclassified sequences</taxon>
        <taxon>metagenomes</taxon>
        <taxon>organismal metagenomes</taxon>
    </lineage>
</organism>